<evidence type="ECO:0000256" key="3">
    <source>
        <dbReference type="ARBA" id="ARBA00025768"/>
    </source>
</evidence>
<protein>
    <recommendedName>
        <fullName evidence="4">Protein KTI12 homolog</fullName>
    </recommendedName>
</protein>
<keyword evidence="2" id="KW-0067">ATP-binding</keyword>
<dbReference type="OrthoDB" id="9972657at2759"/>
<dbReference type="FunFam" id="3.40.50.300:FF:000827">
    <property type="entry name" value="KTI12 chromatin-associated homolog"/>
    <property type="match status" value="1"/>
</dbReference>
<dbReference type="InterPro" id="IPR027417">
    <property type="entry name" value="P-loop_NTPase"/>
</dbReference>
<dbReference type="AlphaFoldDB" id="A0A6P8YXF6"/>
<organism evidence="6">
    <name type="scientific">Thrips palmi</name>
    <name type="common">Melon thrips</name>
    <dbReference type="NCBI Taxonomy" id="161013"/>
    <lineage>
        <taxon>Eukaryota</taxon>
        <taxon>Metazoa</taxon>
        <taxon>Ecdysozoa</taxon>
        <taxon>Arthropoda</taxon>
        <taxon>Hexapoda</taxon>
        <taxon>Insecta</taxon>
        <taxon>Pterygota</taxon>
        <taxon>Neoptera</taxon>
        <taxon>Paraneoptera</taxon>
        <taxon>Thysanoptera</taxon>
        <taxon>Terebrantia</taxon>
        <taxon>Thripoidea</taxon>
        <taxon>Thripidae</taxon>
        <taxon>Thrips</taxon>
    </lineage>
</organism>
<dbReference type="GO" id="GO:0005524">
    <property type="term" value="F:ATP binding"/>
    <property type="evidence" value="ECO:0007669"/>
    <property type="project" value="UniProtKB-KW"/>
</dbReference>
<dbReference type="GO" id="GO:0006400">
    <property type="term" value="P:tRNA modification"/>
    <property type="evidence" value="ECO:0007669"/>
    <property type="project" value="UniProtKB-ARBA"/>
</dbReference>
<comment type="similarity">
    <text evidence="3">Belongs to the KTI12 family.</text>
</comment>
<dbReference type="Proteomes" id="UP000515158">
    <property type="component" value="Unplaced"/>
</dbReference>
<dbReference type="Gene3D" id="3.40.50.300">
    <property type="entry name" value="P-loop containing nucleotide triphosphate hydrolases"/>
    <property type="match status" value="1"/>
</dbReference>
<dbReference type="FunCoup" id="A0A6P8YXF6">
    <property type="interactions" value="949"/>
</dbReference>
<dbReference type="InterPro" id="IPR013641">
    <property type="entry name" value="KTI12/PSTK"/>
</dbReference>
<evidence type="ECO:0000313" key="6">
    <source>
        <dbReference type="RefSeq" id="XP_034241961.1"/>
    </source>
</evidence>
<dbReference type="Pfam" id="PF08433">
    <property type="entry name" value="KTI12"/>
    <property type="match status" value="1"/>
</dbReference>
<keyword evidence="5" id="KW-1185">Reference proteome</keyword>
<name>A0A6P8YXF6_THRPL</name>
<dbReference type="SUPFAM" id="SSF52540">
    <property type="entry name" value="P-loop containing nucleoside triphosphate hydrolases"/>
    <property type="match status" value="1"/>
</dbReference>
<dbReference type="KEGG" id="tpal:117645720"/>
<evidence type="ECO:0000256" key="1">
    <source>
        <dbReference type="ARBA" id="ARBA00022741"/>
    </source>
</evidence>
<dbReference type="InParanoid" id="A0A6P8YXF6"/>
<dbReference type="GO" id="GO:0006357">
    <property type="term" value="P:regulation of transcription by RNA polymerase II"/>
    <property type="evidence" value="ECO:0007669"/>
    <property type="project" value="UniProtKB-ARBA"/>
</dbReference>
<sequence>MPLVLITGIPSSGKSTRAAQIKEYLEKEHNKTVHIVSENEVITSSNLKKNALYLDSSKEKEIRSIIKSEVQRLVSQDAVVIIDAANYIKGYRYEIYCMSKSCKTTQCTVHCETSTTAAWDFNVKRSSTNNSGDEVYSQDIFDALVMRYEAPDSRNRWDSPLILVQAEDNLPKEKIACALFDRKPPPPNQSTQNAPLSATNYLHELDRITQDIVTAIMSAQNMGIEGDIKIPGQNNLNVKLNGNKLTAAQLGRHRRQFLTYSKMHPSSDTSRVASLFVQFLNSSLSS</sequence>
<accession>A0A6P8YXF6</accession>
<reference evidence="6" key="1">
    <citation type="submission" date="2025-08" db="UniProtKB">
        <authorList>
            <consortium name="RefSeq"/>
        </authorList>
    </citation>
    <scope>IDENTIFICATION</scope>
    <source>
        <tissue evidence="6">Total insect</tissue>
    </source>
</reference>
<gene>
    <name evidence="6" type="primary">LOC117645720</name>
</gene>
<evidence type="ECO:0000313" key="5">
    <source>
        <dbReference type="Proteomes" id="UP000515158"/>
    </source>
</evidence>
<dbReference type="RefSeq" id="XP_034241961.1">
    <property type="nucleotide sequence ID" value="XM_034386070.1"/>
</dbReference>
<keyword evidence="1" id="KW-0547">Nucleotide-binding</keyword>
<dbReference type="CDD" id="cd02019">
    <property type="entry name" value="NK"/>
    <property type="match status" value="1"/>
</dbReference>
<evidence type="ECO:0000256" key="2">
    <source>
        <dbReference type="ARBA" id="ARBA00022840"/>
    </source>
</evidence>
<proteinExistence type="inferred from homology"/>
<dbReference type="PANTHER" id="PTHR12435">
    <property type="match status" value="1"/>
</dbReference>
<evidence type="ECO:0000256" key="4">
    <source>
        <dbReference type="ARBA" id="ARBA00026170"/>
    </source>
</evidence>
<dbReference type="GeneID" id="117645720"/>